<dbReference type="AlphaFoldDB" id="W0I1V9"/>
<keyword evidence="1" id="KW-0547">Nucleotide-binding</keyword>
<dbReference type="KEGG" id="ths:TES1_0638"/>
<dbReference type="HOGENOM" id="CLU_002025_0_0_2"/>
<dbReference type="InterPro" id="IPR001650">
    <property type="entry name" value="Helicase_C-like"/>
</dbReference>
<evidence type="ECO:0000313" key="12">
    <source>
        <dbReference type="EMBL" id="AHF80026.1"/>
    </source>
</evidence>
<dbReference type="PIRSF" id="PIRSF037307">
    <property type="entry name" value="Lhr-like_helic_prd"/>
    <property type="match status" value="1"/>
</dbReference>
<dbReference type="EMBL" id="CP006965">
    <property type="protein sequence ID" value="AHF80026.1"/>
    <property type="molecule type" value="Genomic_DNA"/>
</dbReference>
<evidence type="ECO:0000256" key="1">
    <source>
        <dbReference type="ARBA" id="ARBA00022741"/>
    </source>
</evidence>
<evidence type="ECO:0000256" key="6">
    <source>
        <dbReference type="ARBA" id="ARBA00023125"/>
    </source>
</evidence>
<evidence type="ECO:0000256" key="2">
    <source>
        <dbReference type="ARBA" id="ARBA00022763"/>
    </source>
</evidence>
<evidence type="ECO:0000256" key="3">
    <source>
        <dbReference type="ARBA" id="ARBA00022801"/>
    </source>
</evidence>
<dbReference type="Proteomes" id="UP000019027">
    <property type="component" value="Chromosome"/>
</dbReference>
<keyword evidence="3" id="KW-0378">Hydrolase</keyword>
<comment type="similarity">
    <text evidence="9">Belongs to the Lhr helicase family. Lhr-Core subfamily.</text>
</comment>
<dbReference type="InterPro" id="IPR014001">
    <property type="entry name" value="Helicase_ATP-bd"/>
</dbReference>
<dbReference type="STRING" id="582419.TES1_0638"/>
<dbReference type="InterPro" id="IPR011545">
    <property type="entry name" value="DEAD/DEAH_box_helicase_dom"/>
</dbReference>
<evidence type="ECO:0000259" key="11">
    <source>
        <dbReference type="PROSITE" id="PS51194"/>
    </source>
</evidence>
<name>W0I1V9_9EURY</name>
<proteinExistence type="inferred from homology"/>
<reference evidence="12 13" key="1">
    <citation type="journal article" date="2014" name="Int. J. Syst. Evol. Microbiol.">
        <title>Thermococcus paralvinellae sp. nov. and Thermococcus cleftensis sp. nov. of hyperthermophilic heterotrophs from deep-sea hydrothermal vents.</title>
        <authorList>
            <person name="Hensley S.A."/>
            <person name="Jung J.H."/>
            <person name="Park C.S."/>
            <person name="Holden J.F."/>
        </authorList>
    </citation>
    <scope>NUCLEOTIDE SEQUENCE [LARGE SCALE GENOMIC DNA]</scope>
    <source>
        <strain evidence="12 13">ES1</strain>
    </source>
</reference>
<feature type="domain" description="Helicase C-terminal" evidence="11">
    <location>
        <begin position="234"/>
        <end position="382"/>
    </location>
</feature>
<dbReference type="Pfam" id="PF08494">
    <property type="entry name" value="DEAD_assoc"/>
    <property type="match status" value="1"/>
</dbReference>
<feature type="domain" description="Helicase ATP-binding" evidence="10">
    <location>
        <begin position="24"/>
        <end position="199"/>
    </location>
</feature>
<dbReference type="GO" id="GO:0003677">
    <property type="term" value="F:DNA binding"/>
    <property type="evidence" value="ECO:0007669"/>
    <property type="project" value="UniProtKB-KW"/>
</dbReference>
<dbReference type="SUPFAM" id="SSF52540">
    <property type="entry name" value="P-loop containing nucleoside triphosphate hydrolases"/>
    <property type="match status" value="1"/>
</dbReference>
<dbReference type="GO" id="GO:0005524">
    <property type="term" value="F:ATP binding"/>
    <property type="evidence" value="ECO:0007669"/>
    <property type="project" value="UniProtKB-KW"/>
</dbReference>
<dbReference type="GO" id="GO:0006281">
    <property type="term" value="P:DNA repair"/>
    <property type="evidence" value="ECO:0007669"/>
    <property type="project" value="UniProtKB-KW"/>
</dbReference>
<accession>W0I1V9</accession>
<dbReference type="SMART" id="SM00490">
    <property type="entry name" value="HELICc"/>
    <property type="match status" value="1"/>
</dbReference>
<dbReference type="CDD" id="cd17922">
    <property type="entry name" value="DEXHc_LHR-like"/>
    <property type="match status" value="1"/>
</dbReference>
<evidence type="ECO:0000256" key="7">
    <source>
        <dbReference type="ARBA" id="ARBA00023204"/>
    </source>
</evidence>
<dbReference type="InterPro" id="IPR045628">
    <property type="entry name" value="Lhr_WH_dom"/>
</dbReference>
<evidence type="ECO:0000256" key="5">
    <source>
        <dbReference type="ARBA" id="ARBA00022840"/>
    </source>
</evidence>
<dbReference type="SMART" id="SM00487">
    <property type="entry name" value="DEXDc"/>
    <property type="match status" value="1"/>
</dbReference>
<keyword evidence="2" id="KW-0227">DNA damage</keyword>
<dbReference type="InterPro" id="IPR013701">
    <property type="entry name" value="Lhr-like_DEAD/DEAH_assoc"/>
</dbReference>
<dbReference type="InterPro" id="IPR017170">
    <property type="entry name" value="Lhr-like"/>
</dbReference>
<keyword evidence="13" id="KW-1185">Reference proteome</keyword>
<keyword evidence="7" id="KW-0234">DNA repair</keyword>
<dbReference type="PANTHER" id="PTHR47962">
    <property type="entry name" value="ATP-DEPENDENT HELICASE LHR-RELATED-RELATED"/>
    <property type="match status" value="1"/>
</dbReference>
<evidence type="ECO:0000313" key="13">
    <source>
        <dbReference type="Proteomes" id="UP000019027"/>
    </source>
</evidence>
<dbReference type="Gene3D" id="3.40.50.300">
    <property type="entry name" value="P-loop containing nucleotide triphosphate hydrolases"/>
    <property type="match status" value="2"/>
</dbReference>
<dbReference type="OrthoDB" id="33870at2157"/>
<sequence>MHILLRKAIEEKFGRLNELQLRAFSEISSGKSVLIIAPTGSGKTEAAVLPVLDAILKNELKPISALYIAPIKALNRDLLERLEWWEAKTGIRVEVRHGDTSAYKKAKQTKNPPHLLIITPETLGVILAMKSLRAYLKNVKFVIVDEIAELVDNKRGVQLILGLERLAEIAEFQRIGLSATIGNEEEIKEWLKADVIVKPSLKKEYSVKVLFPSPDERDLKLAEKLKLPVDVAARLRVLWDIVEKHERALIFTNTRQFAEILAHRLKAWGKPVEVHHGSLSKDARIQAEKSLKEGKIKALVCTSSMELGIDIGDVDVVIQYMSPRQVNRLIQRIGRARHRLGEVSKGYIITANVEDYLESLVIAQRAIEGKLERVKPYENALDVLAHFVVGLLIEYRHLPKDKPFEIAKRAYPYRNLKWEDYEGVLNLLQEAHLIGYDEDKGVLFLRRGTYSYYYENLSTIPDEISYRVFDVSSGHIIGRLDESFVMDLEEGMEFIMHGRSWILLGIDEEAKLLKVRESKSLESAIPSWEGEMIPVPLEVTLDVGRLKRELLFDHERAKRIIKDVEFNEKELRKAKEILERQEPLSTDRDVGIESLPKALVIHADFGNQVNEAIGRFVWSFLSMRYGKVFTMRAQAHAIVFKTPFQLNPSEVKSYLLQDGRVLPFVISKSLRESTVYRWRMLNVAKRIGALRREAKIRRVERLFEGTIIEKETLNEIFHDKLDIENATKILDKIKSGMIRIKTTLNSEPSPLAQLNINIGGEFLISGELEKDEILELFKERLLDTEVMLVCINCGWSSRTKVSRLRERLKYLECPKCSSKMIAVAHPIDAEEFLKAFKKLKHSKKLEKSEERAYRKLIKAADLVQSYSFDAVLALASYGTGPDTAARLLSQYRGEALLVALMEREREFIRTRRFWVDRKEEKEAEGEK</sequence>
<dbReference type="GO" id="GO:0016887">
    <property type="term" value="F:ATP hydrolysis activity"/>
    <property type="evidence" value="ECO:0007669"/>
    <property type="project" value="TreeGrafter"/>
</dbReference>
<gene>
    <name evidence="12" type="ORF">TES1_0638</name>
</gene>
<organism evidence="12 13">
    <name type="scientific">Thermococcus paralvinellae</name>
    <dbReference type="NCBI Taxonomy" id="582419"/>
    <lineage>
        <taxon>Archaea</taxon>
        <taxon>Methanobacteriati</taxon>
        <taxon>Methanobacteriota</taxon>
        <taxon>Thermococci</taxon>
        <taxon>Thermococcales</taxon>
        <taxon>Thermococcaceae</taxon>
        <taxon>Thermococcus</taxon>
    </lineage>
</organism>
<dbReference type="Pfam" id="PF19306">
    <property type="entry name" value="WHD_Lhr"/>
    <property type="match status" value="1"/>
</dbReference>
<dbReference type="RefSeq" id="WP_042680177.1">
    <property type="nucleotide sequence ID" value="NZ_CP006965.1"/>
</dbReference>
<keyword evidence="6" id="KW-0238">DNA-binding</keyword>
<keyword evidence="4 12" id="KW-0347">Helicase</keyword>
<dbReference type="PANTHER" id="PTHR47962:SF5">
    <property type="entry name" value="ATP-DEPENDENT HELICASE LHR-RELATED"/>
    <property type="match status" value="1"/>
</dbReference>
<dbReference type="GO" id="GO:0004386">
    <property type="term" value="F:helicase activity"/>
    <property type="evidence" value="ECO:0007669"/>
    <property type="project" value="UniProtKB-KW"/>
</dbReference>
<evidence type="ECO:0000256" key="8">
    <source>
        <dbReference type="ARBA" id="ARBA00023235"/>
    </source>
</evidence>
<dbReference type="Pfam" id="PF00271">
    <property type="entry name" value="Helicase_C"/>
    <property type="match status" value="1"/>
</dbReference>
<dbReference type="Pfam" id="PF00270">
    <property type="entry name" value="DEAD"/>
    <property type="match status" value="1"/>
</dbReference>
<protein>
    <submittedName>
        <fullName evidence="12">ATP-dependent helicase, lhr-like protein</fullName>
    </submittedName>
</protein>
<keyword evidence="8" id="KW-0413">Isomerase</keyword>
<evidence type="ECO:0000259" key="10">
    <source>
        <dbReference type="PROSITE" id="PS51192"/>
    </source>
</evidence>
<dbReference type="PROSITE" id="PS51192">
    <property type="entry name" value="HELICASE_ATP_BIND_1"/>
    <property type="match status" value="1"/>
</dbReference>
<dbReference type="InterPro" id="IPR052511">
    <property type="entry name" value="ATP-dep_Helicase"/>
</dbReference>
<keyword evidence="5" id="KW-0067">ATP-binding</keyword>
<dbReference type="GeneID" id="24907604"/>
<dbReference type="PROSITE" id="PS51194">
    <property type="entry name" value="HELICASE_CTER"/>
    <property type="match status" value="1"/>
</dbReference>
<evidence type="ECO:0000256" key="9">
    <source>
        <dbReference type="ARBA" id="ARBA00093467"/>
    </source>
</evidence>
<dbReference type="InterPro" id="IPR027417">
    <property type="entry name" value="P-loop_NTPase"/>
</dbReference>
<evidence type="ECO:0000256" key="4">
    <source>
        <dbReference type="ARBA" id="ARBA00022806"/>
    </source>
</evidence>
<dbReference type="GO" id="GO:0140097">
    <property type="term" value="F:catalytic activity, acting on DNA"/>
    <property type="evidence" value="ECO:0007669"/>
    <property type="project" value="UniProtKB-ARBA"/>
</dbReference>